<dbReference type="SUPFAM" id="SSF51294">
    <property type="entry name" value="Hedgehog/intein (Hint) domain"/>
    <property type="match status" value="1"/>
</dbReference>
<gene>
    <name evidence="2" type="ORF">DEA8626_03447</name>
</gene>
<dbReference type="Pfam" id="PF13403">
    <property type="entry name" value="Hint_2"/>
    <property type="match status" value="1"/>
</dbReference>
<dbReference type="OrthoDB" id="6305173at2"/>
<dbReference type="AlphaFoldDB" id="A0A2R8BLV2"/>
<feature type="domain" description="Hedgehog/Intein (Hint)" evidence="1">
    <location>
        <begin position="158"/>
        <end position="302"/>
    </location>
</feature>
<name>A0A2R8BLV2_9RHOB</name>
<evidence type="ECO:0000313" key="3">
    <source>
        <dbReference type="Proteomes" id="UP000244924"/>
    </source>
</evidence>
<dbReference type="Proteomes" id="UP000244924">
    <property type="component" value="Unassembled WGS sequence"/>
</dbReference>
<protein>
    <recommendedName>
        <fullName evidence="1">Hedgehog/Intein (Hint) domain-containing protein</fullName>
    </recommendedName>
</protein>
<evidence type="ECO:0000313" key="2">
    <source>
        <dbReference type="EMBL" id="SPH24395.1"/>
    </source>
</evidence>
<dbReference type="EMBL" id="OMOQ01000003">
    <property type="protein sequence ID" value="SPH24395.1"/>
    <property type="molecule type" value="Genomic_DNA"/>
</dbReference>
<dbReference type="InterPro" id="IPR036844">
    <property type="entry name" value="Hint_dom_sf"/>
</dbReference>
<proteinExistence type="predicted"/>
<evidence type="ECO:0000259" key="1">
    <source>
        <dbReference type="Pfam" id="PF13403"/>
    </source>
</evidence>
<accession>A0A2R8BLV2</accession>
<dbReference type="RefSeq" id="WP_108854403.1">
    <property type="nucleotide sequence ID" value="NZ_OMOQ01000003.1"/>
</dbReference>
<organism evidence="2 3">
    <name type="scientific">Albidovulum aquaemixtae</name>
    <dbReference type="NCBI Taxonomy" id="1542388"/>
    <lineage>
        <taxon>Bacteria</taxon>
        <taxon>Pseudomonadati</taxon>
        <taxon>Pseudomonadota</taxon>
        <taxon>Alphaproteobacteria</taxon>
        <taxon>Rhodobacterales</taxon>
        <taxon>Paracoccaceae</taxon>
        <taxon>Albidovulum</taxon>
    </lineage>
</organism>
<sequence>MVARTIELYDDNLLNISTSSPLIAPGNSIINNSDTPNGAIPDFSEGSTVTVTIEDTSWDPNLFEDDDYANDRITDGSGLVANGTGVKADSLIFIRVLDEMGNPIGPTISVTVVTRDNVTQNIWGFRSDSPPVEGTQYVKTGGNSIGSASYTTLQSQPVCYSIGALADTPDGSRAVETLQAGDLVTTLHNGPQEILWIHRSDEPLGSAERDAKSVLNAAVFLGPGLPAKDLIVPPQHRILVGGCEQFYNRFEFDASAPAKSLTSLPGIRPMPGKRQITWLHFACRAHEIIVANGCLSESLLFGQMGIEGLTGTERRTVAKIFGSSSIPNEALNGPPAQRYLTAGTVRRQLKKSRNERTRRRSEAIKMWDADLSAERYAAILMCDDVIPRNALGFE</sequence>
<keyword evidence="3" id="KW-1185">Reference proteome</keyword>
<reference evidence="2 3" key="1">
    <citation type="submission" date="2018-03" db="EMBL/GenBank/DDBJ databases">
        <authorList>
            <person name="Keele B.F."/>
        </authorList>
    </citation>
    <scope>NUCLEOTIDE SEQUENCE [LARGE SCALE GENOMIC DNA]</scope>
    <source>
        <strain evidence="2 3">CECT 8626</strain>
    </source>
</reference>
<dbReference type="InterPro" id="IPR028992">
    <property type="entry name" value="Hedgehog/Intein_dom"/>
</dbReference>